<dbReference type="Proteomes" id="UP001652625">
    <property type="component" value="Chromosome 02"/>
</dbReference>
<reference evidence="1" key="1">
    <citation type="submission" date="2025-05" db="UniProtKB">
        <authorList>
            <consortium name="RefSeq"/>
        </authorList>
    </citation>
    <scope>NUCLEOTIDE SEQUENCE [LARGE SCALE GENOMIC DNA]</scope>
</reference>
<proteinExistence type="predicted"/>
<gene>
    <name evidence="2" type="primary">LOC136075715</name>
</gene>
<sequence length="113" mass="12795">MINLLINIDGLPLFLSSTVQLWSVFGLFEGSHIFIIGIFGGNSKPDFFIDFLSDFVNEWIKIKDSGINFNGFHISLTIKTFVCDASARAYIKNIVNHNRYNSCERCCVRGSHN</sequence>
<dbReference type="RefSeq" id="XP_065645222.1">
    <property type="nucleotide sequence ID" value="XM_065789150.1"/>
</dbReference>
<keyword evidence="1" id="KW-1185">Reference proteome</keyword>
<organism evidence="1 2">
    <name type="scientific">Hydra vulgaris</name>
    <name type="common">Hydra</name>
    <name type="synonym">Hydra attenuata</name>
    <dbReference type="NCBI Taxonomy" id="6087"/>
    <lineage>
        <taxon>Eukaryota</taxon>
        <taxon>Metazoa</taxon>
        <taxon>Cnidaria</taxon>
        <taxon>Hydrozoa</taxon>
        <taxon>Hydroidolina</taxon>
        <taxon>Anthoathecata</taxon>
        <taxon>Aplanulata</taxon>
        <taxon>Hydridae</taxon>
        <taxon>Hydra</taxon>
    </lineage>
</organism>
<accession>A0ABM4B8N9</accession>
<reference evidence="2" key="2">
    <citation type="submission" date="2025-08" db="UniProtKB">
        <authorList>
            <consortium name="RefSeq"/>
        </authorList>
    </citation>
    <scope>IDENTIFICATION</scope>
</reference>
<dbReference type="PANTHER" id="PTHR33053">
    <property type="entry name" value="PROTEIN, PUTATIVE-RELATED"/>
    <property type="match status" value="1"/>
</dbReference>
<dbReference type="PANTHER" id="PTHR33053:SF9">
    <property type="entry name" value="AGAP000105-PA"/>
    <property type="match status" value="1"/>
</dbReference>
<evidence type="ECO:0000313" key="2">
    <source>
        <dbReference type="RefSeq" id="XP_065645222.1"/>
    </source>
</evidence>
<protein>
    <submittedName>
        <fullName evidence="2">Uncharacterized protein LOC136075715</fullName>
    </submittedName>
</protein>
<dbReference type="GeneID" id="136075715"/>
<evidence type="ECO:0000313" key="1">
    <source>
        <dbReference type="Proteomes" id="UP001652625"/>
    </source>
</evidence>
<name>A0ABM4B8N9_HYDVU</name>